<dbReference type="InterPro" id="IPR036179">
    <property type="entry name" value="Ig-like_dom_sf"/>
</dbReference>
<dbReference type="CDD" id="cd00096">
    <property type="entry name" value="Ig"/>
    <property type="match status" value="1"/>
</dbReference>
<feature type="transmembrane region" description="Helical" evidence="2">
    <location>
        <begin position="298"/>
        <end position="322"/>
    </location>
</feature>
<dbReference type="PROSITE" id="PS50835">
    <property type="entry name" value="IG_LIKE"/>
    <property type="match status" value="1"/>
</dbReference>
<reference evidence="4" key="1">
    <citation type="submission" date="2025-08" db="UniProtKB">
        <authorList>
            <consortium name="Ensembl"/>
        </authorList>
    </citation>
    <scope>IDENTIFICATION</scope>
</reference>
<keyword evidence="5" id="KW-1185">Reference proteome</keyword>
<dbReference type="GeneTree" id="ENSGT00390000009010"/>
<keyword evidence="2" id="KW-1133">Transmembrane helix</keyword>
<dbReference type="SUPFAM" id="SSF48726">
    <property type="entry name" value="Immunoglobulin"/>
    <property type="match status" value="1"/>
</dbReference>
<dbReference type="GO" id="GO:0005886">
    <property type="term" value="C:plasma membrane"/>
    <property type="evidence" value="ECO:0007669"/>
    <property type="project" value="Ensembl"/>
</dbReference>
<dbReference type="InterPro" id="IPR034549">
    <property type="entry name" value="SPACA6"/>
</dbReference>
<dbReference type="GO" id="GO:0007342">
    <property type="term" value="P:fusion of sperm to egg plasma membrane involved in single fertilization"/>
    <property type="evidence" value="ECO:0007669"/>
    <property type="project" value="Ensembl"/>
</dbReference>
<keyword evidence="2" id="KW-0812">Transmembrane</keyword>
<dbReference type="Gene3D" id="2.60.40.10">
    <property type="entry name" value="Immunoglobulins"/>
    <property type="match status" value="1"/>
</dbReference>
<dbReference type="AlphaFoldDB" id="A0A8D2DIE3"/>
<evidence type="ECO:0000313" key="5">
    <source>
        <dbReference type="Proteomes" id="UP000694564"/>
    </source>
</evidence>
<dbReference type="InterPro" id="IPR003599">
    <property type="entry name" value="Ig_sub"/>
</dbReference>
<dbReference type="InterPro" id="IPR007110">
    <property type="entry name" value="Ig-like_dom"/>
</dbReference>
<dbReference type="OrthoDB" id="8960581at2759"/>
<protein>
    <submittedName>
        <fullName evidence="4">Sperm acrosome associated 6</fullName>
    </submittedName>
</protein>
<dbReference type="GO" id="GO:0001669">
    <property type="term" value="C:acrosomal vesicle"/>
    <property type="evidence" value="ECO:0007669"/>
    <property type="project" value="Ensembl"/>
</dbReference>
<keyword evidence="2" id="KW-0472">Membrane</keyword>
<dbReference type="PANTHER" id="PTHR37366">
    <property type="entry name" value="SPERM ACROSOME MEMBRANE-ASSOCIATED PROTEIN 6"/>
    <property type="match status" value="1"/>
</dbReference>
<sequence length="325" mass="36646">MALLSLVSTVPSALLALLVSRASTWACLLCFTTYAERFRLCQMWARAQGPRRVQQCQDAFTAAFEGLSNMEINYEERSRLQDAFTQMVLSLQEAAVAQGSFEDAFPAAAEEMRKVISQLKEVHPCVPPCGVQEVARRFLCHKCLSTLCDLPLDCPVQDVTVNRGDQAMFTCVVDFQLPPEEITYSWKFAAGGMRTRDVSYFQDVPQARGYLARIRPVQPKHSGTFSCVIKHDQRPLARLYFFLNVTGPPPRGETELQVAFREVVRWAPRDAEMIEPWRPTLGELLTRPEALTPVNLCLLAAVAALAAAMMTMLAWMFFRWYFSGN</sequence>
<feature type="domain" description="Ig-like" evidence="3">
    <location>
        <begin position="151"/>
        <end position="237"/>
    </location>
</feature>
<dbReference type="FunFam" id="2.60.40.10:FF:001731">
    <property type="entry name" value="Sperm acrosome associated 6"/>
    <property type="match status" value="1"/>
</dbReference>
<evidence type="ECO:0000256" key="2">
    <source>
        <dbReference type="SAM" id="Phobius"/>
    </source>
</evidence>
<dbReference type="SMART" id="SM00409">
    <property type="entry name" value="IG"/>
    <property type="match status" value="1"/>
</dbReference>
<dbReference type="Ensembl" id="ENSSVLT00005027396.1">
    <property type="protein sequence ID" value="ENSSVLP00005024640.1"/>
    <property type="gene ID" value="ENSSVLG00005019454.1"/>
</dbReference>
<dbReference type="Pfam" id="PF00047">
    <property type="entry name" value="ig"/>
    <property type="match status" value="1"/>
</dbReference>
<dbReference type="GO" id="GO:0030674">
    <property type="term" value="F:protein-macromolecule adaptor activity"/>
    <property type="evidence" value="ECO:0007669"/>
    <property type="project" value="Ensembl"/>
</dbReference>
<dbReference type="PANTHER" id="PTHR37366:SF1">
    <property type="entry name" value="SPERM ACROSOME MEMBRANE-ASSOCIATED PROTEIN 6"/>
    <property type="match status" value="1"/>
</dbReference>
<keyword evidence="1" id="KW-0393">Immunoglobulin domain</keyword>
<evidence type="ECO:0000256" key="1">
    <source>
        <dbReference type="ARBA" id="ARBA00023319"/>
    </source>
</evidence>
<accession>A0A8D2DIE3</accession>
<name>A0A8D2DIE3_SCIVU</name>
<dbReference type="InterPro" id="IPR013151">
    <property type="entry name" value="Immunoglobulin_dom"/>
</dbReference>
<proteinExistence type="predicted"/>
<gene>
    <name evidence="4" type="primary">SPACA6</name>
</gene>
<evidence type="ECO:0000259" key="3">
    <source>
        <dbReference type="PROSITE" id="PS50835"/>
    </source>
</evidence>
<evidence type="ECO:0000313" key="4">
    <source>
        <dbReference type="Ensembl" id="ENSSVLP00005024640.1"/>
    </source>
</evidence>
<dbReference type="InterPro" id="IPR013783">
    <property type="entry name" value="Ig-like_fold"/>
</dbReference>
<reference evidence="4" key="2">
    <citation type="submission" date="2025-09" db="UniProtKB">
        <authorList>
            <consortium name="Ensembl"/>
        </authorList>
    </citation>
    <scope>IDENTIFICATION</scope>
</reference>
<organism evidence="4 5">
    <name type="scientific">Sciurus vulgaris</name>
    <name type="common">Eurasian red squirrel</name>
    <dbReference type="NCBI Taxonomy" id="55149"/>
    <lineage>
        <taxon>Eukaryota</taxon>
        <taxon>Metazoa</taxon>
        <taxon>Chordata</taxon>
        <taxon>Craniata</taxon>
        <taxon>Vertebrata</taxon>
        <taxon>Euteleostomi</taxon>
        <taxon>Mammalia</taxon>
        <taxon>Eutheria</taxon>
        <taxon>Euarchontoglires</taxon>
        <taxon>Glires</taxon>
        <taxon>Rodentia</taxon>
        <taxon>Sciuromorpha</taxon>
        <taxon>Sciuridae</taxon>
        <taxon>Sciurinae</taxon>
        <taxon>Sciurini</taxon>
        <taxon>Sciurus</taxon>
    </lineage>
</organism>
<dbReference type="GO" id="GO:0035036">
    <property type="term" value="P:sperm-egg recognition"/>
    <property type="evidence" value="ECO:0007669"/>
    <property type="project" value="Ensembl"/>
</dbReference>
<dbReference type="Proteomes" id="UP000694564">
    <property type="component" value="Chromosome 17"/>
</dbReference>